<comment type="caution">
    <text evidence="1">The sequence shown here is derived from an EMBL/GenBank/DDBJ whole genome shotgun (WGS) entry which is preliminary data.</text>
</comment>
<organism evidence="1 2">
    <name type="scientific">Daphnia magna</name>
    <dbReference type="NCBI Taxonomy" id="35525"/>
    <lineage>
        <taxon>Eukaryota</taxon>
        <taxon>Metazoa</taxon>
        <taxon>Ecdysozoa</taxon>
        <taxon>Arthropoda</taxon>
        <taxon>Crustacea</taxon>
        <taxon>Branchiopoda</taxon>
        <taxon>Diplostraca</taxon>
        <taxon>Cladocera</taxon>
        <taxon>Anomopoda</taxon>
        <taxon>Daphniidae</taxon>
        <taxon>Daphnia</taxon>
    </lineage>
</organism>
<keyword evidence="2" id="KW-1185">Reference proteome</keyword>
<evidence type="ECO:0000313" key="2">
    <source>
        <dbReference type="Proteomes" id="UP001234178"/>
    </source>
</evidence>
<gene>
    <name evidence="1" type="ORF">OUZ56_005654</name>
</gene>
<accession>A0ABQ9YTE6</accession>
<protein>
    <submittedName>
        <fullName evidence="1">Uncharacterized protein</fullName>
    </submittedName>
</protein>
<name>A0ABQ9YTE6_9CRUS</name>
<proteinExistence type="predicted"/>
<sequence length="88" mass="9653">MKDYTIYIILGLFIINGKSATPFREAADTQGKNAVHYLKGGVKCSLAHLVDVNYSGNITATLAKNNSLQIEWTLISTDCIKFSSGVWI</sequence>
<reference evidence="1 2" key="1">
    <citation type="journal article" date="2023" name="Nucleic Acids Res.">
        <title>The hologenome of Daphnia magna reveals possible DNA methylation and microbiome-mediated evolution of the host genome.</title>
        <authorList>
            <person name="Chaturvedi A."/>
            <person name="Li X."/>
            <person name="Dhandapani V."/>
            <person name="Marshall H."/>
            <person name="Kissane S."/>
            <person name="Cuenca-Cambronero M."/>
            <person name="Asole G."/>
            <person name="Calvet F."/>
            <person name="Ruiz-Romero M."/>
            <person name="Marangio P."/>
            <person name="Guigo R."/>
            <person name="Rago D."/>
            <person name="Mirbahai L."/>
            <person name="Eastwood N."/>
            <person name="Colbourne J.K."/>
            <person name="Zhou J."/>
            <person name="Mallon E."/>
            <person name="Orsini L."/>
        </authorList>
    </citation>
    <scope>NUCLEOTIDE SEQUENCE [LARGE SCALE GENOMIC DNA]</scope>
    <source>
        <strain evidence="1">LRV0_1</strain>
    </source>
</reference>
<evidence type="ECO:0000313" key="1">
    <source>
        <dbReference type="EMBL" id="KAK4003905.1"/>
    </source>
</evidence>
<dbReference type="EMBL" id="JAOYFB010000001">
    <property type="protein sequence ID" value="KAK4003905.1"/>
    <property type="molecule type" value="Genomic_DNA"/>
</dbReference>
<dbReference type="Proteomes" id="UP001234178">
    <property type="component" value="Unassembled WGS sequence"/>
</dbReference>